<evidence type="ECO:0000259" key="3">
    <source>
        <dbReference type="Pfam" id="PF12819"/>
    </source>
</evidence>
<dbReference type="RefSeq" id="XP_019055391.1">
    <property type="nucleotide sequence ID" value="XM_019199846.1"/>
</dbReference>
<dbReference type="OMA" id="RNCYRVQ"/>
<dbReference type="AlphaFoldDB" id="A0A1U8QBA8"/>
<reference evidence="5" key="1">
    <citation type="submission" date="2025-08" db="UniProtKB">
        <authorList>
            <consortium name="RefSeq"/>
        </authorList>
    </citation>
    <scope>IDENTIFICATION</scope>
</reference>
<dbReference type="Pfam" id="PF12819">
    <property type="entry name" value="Malectin_like"/>
    <property type="match status" value="1"/>
</dbReference>
<comment type="subcellular location">
    <subcellularLocation>
        <location evidence="1">Membrane</location>
        <topology evidence="1">Single-pass membrane protein</topology>
    </subcellularLocation>
</comment>
<dbReference type="KEGG" id="nnu:109113884"/>
<dbReference type="InParanoid" id="A0A1U8QBA8"/>
<dbReference type="InterPro" id="IPR024788">
    <property type="entry name" value="Malectin-like_Carb-bd_dom"/>
</dbReference>
<keyword evidence="2" id="KW-0732">Signal</keyword>
<dbReference type="PANTHER" id="PTHR45631">
    <property type="entry name" value="OS07G0107800 PROTEIN-RELATED"/>
    <property type="match status" value="1"/>
</dbReference>
<accession>A0A1U8QBA8</accession>
<gene>
    <name evidence="5" type="primary">LOC109113884</name>
</gene>
<evidence type="ECO:0000256" key="1">
    <source>
        <dbReference type="ARBA" id="ARBA00004167"/>
    </source>
</evidence>
<evidence type="ECO:0000313" key="5">
    <source>
        <dbReference type="RefSeq" id="XP_019055391.1"/>
    </source>
</evidence>
<dbReference type="Proteomes" id="UP000189703">
    <property type="component" value="Unplaced"/>
</dbReference>
<feature type="chain" id="PRO_5010570441" evidence="2">
    <location>
        <begin position="27"/>
        <end position="128"/>
    </location>
</feature>
<dbReference type="GeneID" id="109113884"/>
<evidence type="ECO:0000256" key="2">
    <source>
        <dbReference type="SAM" id="SignalP"/>
    </source>
</evidence>
<feature type="domain" description="Malectin-like" evidence="3">
    <location>
        <begin position="31"/>
        <end position="126"/>
    </location>
</feature>
<organism evidence="4 5">
    <name type="scientific">Nelumbo nucifera</name>
    <name type="common">Sacred lotus</name>
    <dbReference type="NCBI Taxonomy" id="4432"/>
    <lineage>
        <taxon>Eukaryota</taxon>
        <taxon>Viridiplantae</taxon>
        <taxon>Streptophyta</taxon>
        <taxon>Embryophyta</taxon>
        <taxon>Tracheophyta</taxon>
        <taxon>Spermatophyta</taxon>
        <taxon>Magnoliopsida</taxon>
        <taxon>Proteales</taxon>
        <taxon>Nelumbonaceae</taxon>
        <taxon>Nelumbo</taxon>
    </lineage>
</organism>
<dbReference type="GO" id="GO:0016020">
    <property type="term" value="C:membrane"/>
    <property type="evidence" value="ECO:0007669"/>
    <property type="project" value="UniProtKB-SubCell"/>
</dbReference>
<feature type="signal peptide" evidence="2">
    <location>
        <begin position="1"/>
        <end position="26"/>
    </location>
</feature>
<protein>
    <submittedName>
        <fullName evidence="5">Uncharacterized protein At1g24485-like</fullName>
    </submittedName>
</protein>
<dbReference type="PANTHER" id="PTHR45631:SF44">
    <property type="entry name" value="CARBOHYDRATE-BINDING PROTEIN OF THE ER PROTEIN"/>
    <property type="match status" value="1"/>
</dbReference>
<evidence type="ECO:0000313" key="4">
    <source>
        <dbReference type="Proteomes" id="UP000189703"/>
    </source>
</evidence>
<dbReference type="Gene3D" id="2.60.120.430">
    <property type="entry name" value="Galactose-binding lectin"/>
    <property type="match status" value="1"/>
</dbReference>
<sequence length="128" mass="14314">MMAHLSIRVLVIAGALLLGLSVSAVAVFVSIDCGSSESYVDDNNIRWVGDDAYIKTGENRTVENADSVRLREYRTLRVFSDKRNCYSIDVPKGERVIVRAKFHYGNYDGNSSSPVFDLQFDGNKWTIS</sequence>
<keyword evidence="4" id="KW-1185">Reference proteome</keyword>
<dbReference type="OrthoDB" id="2143199at2759"/>
<name>A0A1U8QBA8_NELNU</name>
<proteinExistence type="predicted"/>
<dbReference type="STRING" id="4432.A0A1U8QBA8"/>